<dbReference type="InterPro" id="IPR056900">
    <property type="entry name" value="COB_C"/>
</dbReference>
<dbReference type="PANTHER" id="PTHR31052">
    <property type="entry name" value="COBRA-LIKE PROTEIN 7"/>
    <property type="match status" value="1"/>
</dbReference>
<comment type="similarity">
    <text evidence="2">Belongs to the COBRA family.</text>
</comment>
<evidence type="ECO:0000313" key="11">
    <source>
        <dbReference type="EMBL" id="GKU85390.1"/>
    </source>
</evidence>
<comment type="subcellular location">
    <subcellularLocation>
        <location evidence="1">Cell membrane</location>
        <topology evidence="1">Lipid-anchor</topology>
        <topology evidence="1">GPI-anchor</topology>
    </subcellularLocation>
</comment>
<dbReference type="GO" id="GO:0098552">
    <property type="term" value="C:side of membrane"/>
    <property type="evidence" value="ECO:0007669"/>
    <property type="project" value="UniProtKB-KW"/>
</dbReference>
<dbReference type="Pfam" id="PF04833">
    <property type="entry name" value="COBRA"/>
    <property type="match status" value="1"/>
</dbReference>
<dbReference type="GO" id="GO:0005886">
    <property type="term" value="C:plasma membrane"/>
    <property type="evidence" value="ECO:0007669"/>
    <property type="project" value="UniProtKB-SubCell"/>
</dbReference>
<name>A0AAV5HKB5_9ROSI</name>
<organism evidence="11 12">
    <name type="scientific">Rubroshorea leprosula</name>
    <dbReference type="NCBI Taxonomy" id="152421"/>
    <lineage>
        <taxon>Eukaryota</taxon>
        <taxon>Viridiplantae</taxon>
        <taxon>Streptophyta</taxon>
        <taxon>Embryophyta</taxon>
        <taxon>Tracheophyta</taxon>
        <taxon>Spermatophyta</taxon>
        <taxon>Magnoliopsida</taxon>
        <taxon>eudicotyledons</taxon>
        <taxon>Gunneridae</taxon>
        <taxon>Pentapetalae</taxon>
        <taxon>rosids</taxon>
        <taxon>malvids</taxon>
        <taxon>Malvales</taxon>
        <taxon>Dipterocarpaceae</taxon>
        <taxon>Rubroshorea</taxon>
    </lineage>
</organism>
<evidence type="ECO:0000256" key="4">
    <source>
        <dbReference type="ARBA" id="ARBA00022622"/>
    </source>
</evidence>
<keyword evidence="7" id="KW-0325">Glycoprotein</keyword>
<evidence type="ECO:0000259" key="10">
    <source>
        <dbReference type="Pfam" id="PF25079"/>
    </source>
</evidence>
<evidence type="ECO:0000256" key="5">
    <source>
        <dbReference type="ARBA" id="ARBA00022729"/>
    </source>
</evidence>
<evidence type="ECO:0000256" key="7">
    <source>
        <dbReference type="ARBA" id="ARBA00023180"/>
    </source>
</evidence>
<evidence type="ECO:0000256" key="6">
    <source>
        <dbReference type="ARBA" id="ARBA00023136"/>
    </source>
</evidence>
<keyword evidence="6" id="KW-0472">Membrane</keyword>
<keyword evidence="5 9" id="KW-0732">Signal</keyword>
<evidence type="ECO:0000256" key="9">
    <source>
        <dbReference type="SAM" id="SignalP"/>
    </source>
</evidence>
<evidence type="ECO:0000256" key="3">
    <source>
        <dbReference type="ARBA" id="ARBA00022475"/>
    </source>
</evidence>
<dbReference type="EMBL" id="BPVZ01000001">
    <property type="protein sequence ID" value="GKU85390.1"/>
    <property type="molecule type" value="Genomic_DNA"/>
</dbReference>
<keyword evidence="12" id="KW-1185">Reference proteome</keyword>
<keyword evidence="8" id="KW-0449">Lipoprotein</keyword>
<evidence type="ECO:0000256" key="2">
    <source>
        <dbReference type="ARBA" id="ARBA00005507"/>
    </source>
</evidence>
<dbReference type="Proteomes" id="UP001054252">
    <property type="component" value="Unassembled WGS sequence"/>
</dbReference>
<accession>A0AAV5HKB5</accession>
<feature type="signal peptide" evidence="9">
    <location>
        <begin position="1"/>
        <end position="20"/>
    </location>
</feature>
<keyword evidence="4" id="KW-0336">GPI-anchor</keyword>
<reference evidence="11 12" key="1">
    <citation type="journal article" date="2021" name="Commun. Biol.">
        <title>The genome of Shorea leprosula (Dipterocarpaceae) highlights the ecological relevance of drought in aseasonal tropical rainforests.</title>
        <authorList>
            <person name="Ng K.K.S."/>
            <person name="Kobayashi M.J."/>
            <person name="Fawcett J.A."/>
            <person name="Hatakeyama M."/>
            <person name="Paape T."/>
            <person name="Ng C.H."/>
            <person name="Ang C.C."/>
            <person name="Tnah L.H."/>
            <person name="Lee C.T."/>
            <person name="Nishiyama T."/>
            <person name="Sese J."/>
            <person name="O'Brien M.J."/>
            <person name="Copetti D."/>
            <person name="Mohd Noor M.I."/>
            <person name="Ong R.C."/>
            <person name="Putra M."/>
            <person name="Sireger I.Z."/>
            <person name="Indrioko S."/>
            <person name="Kosugi Y."/>
            <person name="Izuno A."/>
            <person name="Isagi Y."/>
            <person name="Lee S.L."/>
            <person name="Shimizu K.K."/>
        </authorList>
    </citation>
    <scope>NUCLEOTIDE SEQUENCE [LARGE SCALE GENOMIC DNA]</scope>
    <source>
        <strain evidence="11">214</strain>
    </source>
</reference>
<dbReference type="PANTHER" id="PTHR31052:SF3">
    <property type="entry name" value="COBRA-LIKE PROTEIN 7"/>
    <property type="match status" value="1"/>
</dbReference>
<dbReference type="AlphaFoldDB" id="A0AAV5HKB5"/>
<feature type="domain" description="COBRA C-terminal" evidence="10">
    <location>
        <begin position="407"/>
        <end position="618"/>
    </location>
</feature>
<dbReference type="Pfam" id="PF25079">
    <property type="entry name" value="COB_C"/>
    <property type="match status" value="1"/>
</dbReference>
<gene>
    <name evidence="11" type="ORF">SLEP1_g69</name>
</gene>
<dbReference type="GO" id="GO:0010215">
    <property type="term" value="P:cellulose microfibril organization"/>
    <property type="evidence" value="ECO:0007669"/>
    <property type="project" value="InterPro"/>
</dbReference>
<proteinExistence type="inferred from homology"/>
<evidence type="ECO:0000256" key="8">
    <source>
        <dbReference type="ARBA" id="ARBA00023288"/>
    </source>
</evidence>
<evidence type="ECO:0000313" key="12">
    <source>
        <dbReference type="Proteomes" id="UP001054252"/>
    </source>
</evidence>
<protein>
    <recommendedName>
        <fullName evidence="10">COBRA C-terminal domain-containing protein</fullName>
    </recommendedName>
</protein>
<evidence type="ECO:0000256" key="1">
    <source>
        <dbReference type="ARBA" id="ARBA00004609"/>
    </source>
</evidence>
<keyword evidence="3" id="KW-1003">Cell membrane</keyword>
<feature type="chain" id="PRO_5043349417" description="COBRA C-terminal domain-containing protein" evidence="9">
    <location>
        <begin position="21"/>
        <end position="645"/>
    </location>
</feature>
<dbReference type="InterPro" id="IPR006918">
    <property type="entry name" value="COBRA_pln"/>
</dbReference>
<sequence length="645" mass="70585">MISSFKLLILFCAVIPFSVSQTDVAPPPAADSCNGVFVSYVYGTGSKLKPTNKTHQAYRFESTLTVLNNGDRVLKSWRVFVGFKHDELLVSASNAVLVDGSSFPASVGNGTTFAGYPMSDLKTAIETAGDVTQMQVQVKLVGTQFGEAPPAVPLPDNISLVNDGFECPAASLQGTNEMQVCCPINPNFKSNLTGADEFLPRQSGDLTIMYDVIRTYDSNYWAQVTIANHNPLGRLDNWKLSFDWMNDEFIYAMKGAYPYMVDASDCIFGPQGTYYKDLDFANVLNCERRPTIIDLPPTKFNDTTLGQIPSCCRNGTILPPTMDPSKSTSSFQMQVFKMPPDLNRSELSPPQNWNINGTLNPNYKCGPPVRVSPSQFPDPSGLPSNRTAFASWQVVCNITQPKGVSPRCCVSFSAYYNASVIPCRTCACGCPSSTSRTCSETASAMLLPPEALLVPFENRTVMARAWADLKHWSVPDPMPCGDNCGVSINWHVYTDYTRGWSARITLFNWDETAFSDWFAAVEMDKAAAGFEKTYSFNGSLMTDVNNTIFMQGLPGLNYLVAETDGANPSKDPRVPGKQQTVISFTKKTTPGIKVAEGDGFPTKVFFNGEECALPSMFPKSSGNRKASSTILSVFLAVMAFILMQL</sequence>
<comment type="caution">
    <text evidence="11">The sequence shown here is derived from an EMBL/GenBank/DDBJ whole genome shotgun (WGS) entry which is preliminary data.</text>
</comment>